<protein>
    <submittedName>
        <fullName evidence="2">Uncharacterized protein</fullName>
    </submittedName>
</protein>
<comment type="caution">
    <text evidence="2">The sequence shown here is derived from an EMBL/GenBank/DDBJ whole genome shotgun (WGS) entry which is preliminary data.</text>
</comment>
<dbReference type="AlphaFoldDB" id="A0A364MT48"/>
<evidence type="ECO:0000313" key="3">
    <source>
        <dbReference type="Proteomes" id="UP000249619"/>
    </source>
</evidence>
<evidence type="ECO:0000256" key="1">
    <source>
        <dbReference type="SAM" id="MobiDB-lite"/>
    </source>
</evidence>
<dbReference type="EMBL" id="QGDH01000203">
    <property type="protein sequence ID" value="RAR02770.1"/>
    <property type="molecule type" value="Genomic_DNA"/>
</dbReference>
<evidence type="ECO:0000313" key="2">
    <source>
        <dbReference type="EMBL" id="RAR02770.1"/>
    </source>
</evidence>
<proteinExistence type="predicted"/>
<dbReference type="Proteomes" id="UP000249619">
    <property type="component" value="Unassembled WGS sequence"/>
</dbReference>
<sequence>MLDDYGYTAQELSDLPTPSVCIYYTPALLRGKKPSEWNIPLIGPHILENQQQESMFVSVQQCPMFVPMKNFLEHWSLLGYLWDQEQSYNPAKDQLQSNAKENGTSPSPDRIDDNTPNASDKVEARTRPEHYGSLSKAGKRRIRAAQCKLKNQTLQKPATKIPKRRYETPKWLKAWRKKRFKRGEDVYSTCHTCLQIYTCGHRYQTLCRECDRSWDSGQSIQCPLWGIRIQGNFELEPFLLHRPTPCTVCPDYGILDAEERVQVRYQRHIDTPFAGWVISPPNLRHNLVRELGRGYEKWWKRWIDEVEEEEWDMYAEAYEYGDEDDL</sequence>
<organism evidence="2 3">
    <name type="scientific">Stemphylium lycopersici</name>
    <name type="common">Tomato gray leaf spot disease fungus</name>
    <name type="synonym">Thyrospora lycopersici</name>
    <dbReference type="NCBI Taxonomy" id="183478"/>
    <lineage>
        <taxon>Eukaryota</taxon>
        <taxon>Fungi</taxon>
        <taxon>Dikarya</taxon>
        <taxon>Ascomycota</taxon>
        <taxon>Pezizomycotina</taxon>
        <taxon>Dothideomycetes</taxon>
        <taxon>Pleosporomycetidae</taxon>
        <taxon>Pleosporales</taxon>
        <taxon>Pleosporineae</taxon>
        <taxon>Pleosporaceae</taxon>
        <taxon>Stemphylium</taxon>
    </lineage>
</organism>
<accession>A0A364MT48</accession>
<name>A0A364MT48_STELY</name>
<keyword evidence="3" id="KW-1185">Reference proteome</keyword>
<feature type="region of interest" description="Disordered" evidence="1">
    <location>
        <begin position="96"/>
        <end position="138"/>
    </location>
</feature>
<feature type="compositionally biased region" description="Polar residues" evidence="1">
    <location>
        <begin position="96"/>
        <end position="107"/>
    </location>
</feature>
<feature type="compositionally biased region" description="Basic and acidic residues" evidence="1">
    <location>
        <begin position="120"/>
        <end position="130"/>
    </location>
</feature>
<gene>
    <name evidence="2" type="ORF">DDE83_008467</name>
</gene>
<reference evidence="3" key="1">
    <citation type="submission" date="2018-05" db="EMBL/GenBank/DDBJ databases">
        <title>Draft genome sequence of Stemphylium lycopersici strain CIDEFI 213.</title>
        <authorList>
            <person name="Medina R."/>
            <person name="Franco M.E.E."/>
            <person name="Lucentini C.G."/>
            <person name="Saparrat M.C.N."/>
            <person name="Balatti P.A."/>
        </authorList>
    </citation>
    <scope>NUCLEOTIDE SEQUENCE [LARGE SCALE GENOMIC DNA]</scope>
    <source>
        <strain evidence="3">CIDEFI 213</strain>
    </source>
</reference>